<evidence type="ECO:0000256" key="1">
    <source>
        <dbReference type="ARBA" id="ARBA00010617"/>
    </source>
</evidence>
<keyword evidence="2" id="KW-0560">Oxidoreductase</keyword>
<feature type="region of interest" description="Disordered" evidence="3">
    <location>
        <begin position="310"/>
        <end position="336"/>
    </location>
</feature>
<protein>
    <submittedName>
        <fullName evidence="4">Cytochrome P450</fullName>
    </submittedName>
</protein>
<keyword evidence="2" id="KW-0408">Iron</keyword>
<dbReference type="PANTHER" id="PTHR46696">
    <property type="entry name" value="P450, PUTATIVE (EUROFUNG)-RELATED"/>
    <property type="match status" value="1"/>
</dbReference>
<evidence type="ECO:0000256" key="3">
    <source>
        <dbReference type="SAM" id="MobiDB-lite"/>
    </source>
</evidence>
<evidence type="ECO:0000313" key="5">
    <source>
        <dbReference type="Proteomes" id="UP000695264"/>
    </source>
</evidence>
<name>A0ABX1BXX8_9ACTN</name>
<dbReference type="PANTHER" id="PTHR46696:SF1">
    <property type="entry name" value="CYTOCHROME P450 YJIB-RELATED"/>
    <property type="match status" value="1"/>
</dbReference>
<gene>
    <name evidence="4" type="ORF">HCK00_18875</name>
</gene>
<sequence length="406" mass="44086">MTESAAIPIGGRAAGCPFAPAPELTAAQKDPELPRATVPSPLLGAFDAVIVTRYEDVKTVLADDQLRMGGSMPYQAGNLLSYDGPEHTRLRRMLTGSFTTKRARELRPRIEDVVNSALDAVEEAGRGADLVRTFCTPIPTAVICELLGVPYADREEFQRRTAIALDFTTSREVQMEKAAEMEAYMAGLVARHREDPGDNVLGRVVRDFGDQLTDSELAGIGNMLLIAGHETIASTLSAGIALLLRNPDQLAVVRDDPSAVDGAVEELLRFCAPAAILPRQAAGNICVRDQEIKAGERVVASALAANRDPGRADQAGLAERSDRSDRADDGVPLDELDVRRPPQRHLAFGFGPHQCLGQQLARMELRVALPALFNRFPELRPTVPHDEVDYRTNALVFGVNELPVTW</sequence>
<reference evidence="4 5" key="1">
    <citation type="submission" date="2020-03" db="EMBL/GenBank/DDBJ databases">
        <title>WGS of actinomycetes isolated from Thailand.</title>
        <authorList>
            <person name="Thawai C."/>
        </authorList>
    </citation>
    <scope>NUCLEOTIDE SEQUENCE [LARGE SCALE GENOMIC DNA]</scope>
    <source>
        <strain evidence="4 5">PLAI 1-29</strain>
    </source>
</reference>
<dbReference type="PRINTS" id="PR00359">
    <property type="entry name" value="BP450"/>
</dbReference>
<dbReference type="CDD" id="cd11030">
    <property type="entry name" value="CYP105-like"/>
    <property type="match status" value="1"/>
</dbReference>
<feature type="compositionally biased region" description="Basic and acidic residues" evidence="3">
    <location>
        <begin position="319"/>
        <end position="329"/>
    </location>
</feature>
<evidence type="ECO:0000256" key="2">
    <source>
        <dbReference type="RuleBase" id="RU000461"/>
    </source>
</evidence>
<organism evidence="4 5">
    <name type="scientific">Streptomyces zingiberis</name>
    <dbReference type="NCBI Taxonomy" id="2053010"/>
    <lineage>
        <taxon>Bacteria</taxon>
        <taxon>Bacillati</taxon>
        <taxon>Actinomycetota</taxon>
        <taxon>Actinomycetes</taxon>
        <taxon>Kitasatosporales</taxon>
        <taxon>Streptomycetaceae</taxon>
        <taxon>Streptomyces</taxon>
    </lineage>
</organism>
<comment type="caution">
    <text evidence="4">The sequence shown here is derived from an EMBL/GenBank/DDBJ whole genome shotgun (WGS) entry which is preliminary data.</text>
</comment>
<keyword evidence="2" id="KW-0349">Heme</keyword>
<dbReference type="SUPFAM" id="SSF48264">
    <property type="entry name" value="Cytochrome P450"/>
    <property type="match status" value="1"/>
</dbReference>
<evidence type="ECO:0000313" key="4">
    <source>
        <dbReference type="EMBL" id="NJQ02549.1"/>
    </source>
</evidence>
<dbReference type="Pfam" id="PF00067">
    <property type="entry name" value="p450"/>
    <property type="match status" value="2"/>
</dbReference>
<dbReference type="RefSeq" id="WP_168103176.1">
    <property type="nucleotide sequence ID" value="NZ_JAATEN010000015.1"/>
</dbReference>
<dbReference type="InterPro" id="IPR017972">
    <property type="entry name" value="Cyt_P450_CS"/>
</dbReference>
<proteinExistence type="inferred from homology"/>
<dbReference type="EMBL" id="JAATEN010000015">
    <property type="protein sequence ID" value="NJQ02549.1"/>
    <property type="molecule type" value="Genomic_DNA"/>
</dbReference>
<keyword evidence="2" id="KW-0479">Metal-binding</keyword>
<keyword evidence="5" id="KW-1185">Reference proteome</keyword>
<dbReference type="InterPro" id="IPR002397">
    <property type="entry name" value="Cyt_P450_B"/>
</dbReference>
<dbReference type="Proteomes" id="UP000695264">
    <property type="component" value="Unassembled WGS sequence"/>
</dbReference>
<keyword evidence="2" id="KW-0503">Monooxygenase</keyword>
<accession>A0ABX1BXX8</accession>
<dbReference type="InterPro" id="IPR036396">
    <property type="entry name" value="Cyt_P450_sf"/>
</dbReference>
<dbReference type="InterPro" id="IPR001128">
    <property type="entry name" value="Cyt_P450"/>
</dbReference>
<comment type="similarity">
    <text evidence="1 2">Belongs to the cytochrome P450 family.</text>
</comment>
<dbReference type="PROSITE" id="PS00086">
    <property type="entry name" value="CYTOCHROME_P450"/>
    <property type="match status" value="1"/>
</dbReference>
<dbReference type="PRINTS" id="PR00385">
    <property type="entry name" value="P450"/>
</dbReference>
<dbReference type="Gene3D" id="1.10.630.10">
    <property type="entry name" value="Cytochrome P450"/>
    <property type="match status" value="1"/>
</dbReference>